<feature type="transmembrane region" description="Helical" evidence="2">
    <location>
        <begin position="99"/>
        <end position="115"/>
    </location>
</feature>
<feature type="transmembrane region" description="Helical" evidence="2">
    <location>
        <begin position="122"/>
        <end position="139"/>
    </location>
</feature>
<feature type="region of interest" description="Disordered" evidence="1">
    <location>
        <begin position="227"/>
        <end position="247"/>
    </location>
</feature>
<name>A0A849ANG4_9MICO</name>
<sequence length="349" mass="37163">MSESTDVRAAKVARVGRIAHHRLVGMSLKTALAAGIAWQLGMILPAYLPQYAFYAPLGALTVMYSSLYDSAVEGLRVLAAVATGVLVSLTLQLVAGPNALSVAVALGVGVLLGNLRKLADQGSWVPLAALFVFTAGQTHTTEYVVGYMSQLLLGAGVGLVVNSVVFPPLALHETERAGRAVRRDIVRVLSALSGLLEADHATADERADDLSSAAASLPESRQRLRTAMSQARRAGHGNPRRQRWQGSRSEVLALAGATERCAGMTEDLARETLEEVPALRRAMVPTLAQAVTSLRDLIVRSPAGVPSDAEVRRTDEAIDRAASRARSFPEQRTVAGLRRCLRAASDRTM</sequence>
<dbReference type="EMBL" id="JABENB010000003">
    <property type="protein sequence ID" value="NNG41046.1"/>
    <property type="molecule type" value="Genomic_DNA"/>
</dbReference>
<evidence type="ECO:0000256" key="2">
    <source>
        <dbReference type="SAM" id="Phobius"/>
    </source>
</evidence>
<dbReference type="AlphaFoldDB" id="A0A849ANG4"/>
<evidence type="ECO:0008006" key="5">
    <source>
        <dbReference type="Google" id="ProtNLM"/>
    </source>
</evidence>
<keyword evidence="4" id="KW-1185">Reference proteome</keyword>
<feature type="compositionally biased region" description="Basic residues" evidence="1">
    <location>
        <begin position="233"/>
        <end position="243"/>
    </location>
</feature>
<dbReference type="RefSeq" id="WP_171157983.1">
    <property type="nucleotide sequence ID" value="NZ_JABENB010000003.1"/>
</dbReference>
<proteinExistence type="predicted"/>
<feature type="transmembrane region" description="Helical" evidence="2">
    <location>
        <begin position="151"/>
        <end position="171"/>
    </location>
</feature>
<evidence type="ECO:0000256" key="1">
    <source>
        <dbReference type="SAM" id="MobiDB-lite"/>
    </source>
</evidence>
<keyword evidence="2" id="KW-1133">Transmembrane helix</keyword>
<keyword evidence="2" id="KW-0812">Transmembrane</keyword>
<reference evidence="3 4" key="1">
    <citation type="submission" date="2020-05" db="EMBL/GenBank/DDBJ databases">
        <title>Flexivirga sp. ID2601S isolated from air conditioner.</title>
        <authorList>
            <person name="Kim D.H."/>
        </authorList>
    </citation>
    <scope>NUCLEOTIDE SEQUENCE [LARGE SCALE GENOMIC DNA]</scope>
    <source>
        <strain evidence="3 4">ID2601S</strain>
    </source>
</reference>
<gene>
    <name evidence="3" type="ORF">HJ588_17445</name>
</gene>
<keyword evidence="2" id="KW-0472">Membrane</keyword>
<dbReference type="Proteomes" id="UP000557772">
    <property type="component" value="Unassembled WGS sequence"/>
</dbReference>
<feature type="transmembrane region" description="Helical" evidence="2">
    <location>
        <begin position="23"/>
        <end position="45"/>
    </location>
</feature>
<evidence type="ECO:0000313" key="3">
    <source>
        <dbReference type="EMBL" id="NNG41046.1"/>
    </source>
</evidence>
<evidence type="ECO:0000313" key="4">
    <source>
        <dbReference type="Proteomes" id="UP000557772"/>
    </source>
</evidence>
<protein>
    <recommendedName>
        <fullName evidence="5">FUSC family protein</fullName>
    </recommendedName>
</protein>
<comment type="caution">
    <text evidence="3">The sequence shown here is derived from an EMBL/GenBank/DDBJ whole genome shotgun (WGS) entry which is preliminary data.</text>
</comment>
<accession>A0A849ANG4</accession>
<organism evidence="3 4">
    <name type="scientific">Flexivirga aerilata</name>
    <dbReference type="NCBI Taxonomy" id="1656889"/>
    <lineage>
        <taxon>Bacteria</taxon>
        <taxon>Bacillati</taxon>
        <taxon>Actinomycetota</taxon>
        <taxon>Actinomycetes</taxon>
        <taxon>Micrococcales</taxon>
        <taxon>Dermacoccaceae</taxon>
        <taxon>Flexivirga</taxon>
    </lineage>
</organism>